<dbReference type="RefSeq" id="WP_109333045.1">
    <property type="nucleotide sequence ID" value="NZ_CP029357.1"/>
</dbReference>
<dbReference type="SUPFAM" id="SSF56529">
    <property type="entry name" value="FAH"/>
    <property type="match status" value="1"/>
</dbReference>
<keyword evidence="5" id="KW-1185">Reference proteome</keyword>
<organism evidence="4 5">
    <name type="scientific">Azospirillum thermophilum</name>
    <dbReference type="NCBI Taxonomy" id="2202148"/>
    <lineage>
        <taxon>Bacteria</taxon>
        <taxon>Pseudomonadati</taxon>
        <taxon>Pseudomonadota</taxon>
        <taxon>Alphaproteobacteria</taxon>
        <taxon>Rhodospirillales</taxon>
        <taxon>Azospirillaceae</taxon>
        <taxon>Azospirillum</taxon>
    </lineage>
</organism>
<keyword evidence="4" id="KW-0614">Plasmid</keyword>
<dbReference type="EMBL" id="CP029357">
    <property type="protein sequence ID" value="AWK89595.1"/>
    <property type="molecule type" value="Genomic_DNA"/>
</dbReference>
<dbReference type="AlphaFoldDB" id="A0A2S2CYU9"/>
<dbReference type="FunFam" id="3.90.850.10:FF:000008">
    <property type="entry name" value="FAA hydrolase family protein"/>
    <property type="match status" value="1"/>
</dbReference>
<reference evidence="5" key="1">
    <citation type="submission" date="2018-05" db="EMBL/GenBank/DDBJ databases">
        <title>Azospirillum thermophila sp. nov., a novel isolated from hot spring.</title>
        <authorList>
            <person name="Zhao Z."/>
        </authorList>
    </citation>
    <scope>NUCLEOTIDE SEQUENCE [LARGE SCALE GENOMIC DNA]</scope>
    <source>
        <strain evidence="5">CFH 70021</strain>
        <plasmid evidence="5">unnamed2</plasmid>
    </source>
</reference>
<accession>A0A2S2CYU9</accession>
<dbReference type="Proteomes" id="UP000245629">
    <property type="component" value="Plasmid unnamed2"/>
</dbReference>
<keyword evidence="2" id="KW-0479">Metal-binding</keyword>
<dbReference type="PANTHER" id="PTHR42796">
    <property type="entry name" value="FUMARYLACETOACETATE HYDROLASE DOMAIN-CONTAINING PROTEIN 2A-RELATED"/>
    <property type="match status" value="1"/>
</dbReference>
<dbReference type="Gene3D" id="3.90.850.10">
    <property type="entry name" value="Fumarylacetoacetase-like, C-terminal domain"/>
    <property type="match status" value="1"/>
</dbReference>
<dbReference type="GO" id="GO:0003824">
    <property type="term" value="F:catalytic activity"/>
    <property type="evidence" value="ECO:0007669"/>
    <property type="project" value="InterPro"/>
</dbReference>
<dbReference type="Pfam" id="PF01557">
    <property type="entry name" value="FAA_hydrolase"/>
    <property type="match status" value="1"/>
</dbReference>
<sequence>MKLVSIAVKGRRTYGIRTDRGVVDLGRRFGSRLPDLKALLAAGALAQAQEFLDATPDYAEPELSFLPPVDQPAKIFCVGMNYAEKRAEFGETGSAPTLFIRFPDSQTGHGCPVLKPAASDEFDYEGELAVVIGTAGRRIPRDRALDHVAGYSCYMDGSVRDWQHGWYTAGKNWQQTGAFGPWIVTADEVPDPHALAIRTYLNGRTVQDDNTGNMIHRIPALIEYISTFSALSPGDVIITGSPGGVGKKRTPPLFLKEGDVVEVEIERIGRLSNRVVRDAIAA</sequence>
<evidence type="ECO:0000259" key="3">
    <source>
        <dbReference type="Pfam" id="PF01557"/>
    </source>
</evidence>
<dbReference type="PANTHER" id="PTHR42796:SF4">
    <property type="entry name" value="FUMARYLACETOACETATE HYDROLASE DOMAIN-CONTAINING PROTEIN 2A"/>
    <property type="match status" value="1"/>
</dbReference>
<dbReference type="InterPro" id="IPR051121">
    <property type="entry name" value="FAH"/>
</dbReference>
<geneLocation type="plasmid" evidence="4 5">
    <name>unnamed2</name>
</geneLocation>
<gene>
    <name evidence="4" type="ORF">DEW08_26685</name>
</gene>
<name>A0A2S2CYU9_9PROT</name>
<evidence type="ECO:0000256" key="2">
    <source>
        <dbReference type="ARBA" id="ARBA00022723"/>
    </source>
</evidence>
<dbReference type="GO" id="GO:0046872">
    <property type="term" value="F:metal ion binding"/>
    <property type="evidence" value="ECO:0007669"/>
    <property type="project" value="UniProtKB-KW"/>
</dbReference>
<dbReference type="OrthoDB" id="9780293at2"/>
<dbReference type="InterPro" id="IPR011234">
    <property type="entry name" value="Fumarylacetoacetase-like_C"/>
</dbReference>
<evidence type="ECO:0000256" key="1">
    <source>
        <dbReference type="ARBA" id="ARBA00010211"/>
    </source>
</evidence>
<evidence type="ECO:0000313" key="5">
    <source>
        <dbReference type="Proteomes" id="UP000245629"/>
    </source>
</evidence>
<feature type="domain" description="Fumarylacetoacetase-like C-terminal" evidence="3">
    <location>
        <begin position="74"/>
        <end position="276"/>
    </location>
</feature>
<dbReference type="KEGG" id="azz:DEW08_26685"/>
<evidence type="ECO:0000313" key="4">
    <source>
        <dbReference type="EMBL" id="AWK89595.1"/>
    </source>
</evidence>
<dbReference type="GO" id="GO:0044281">
    <property type="term" value="P:small molecule metabolic process"/>
    <property type="evidence" value="ECO:0007669"/>
    <property type="project" value="UniProtKB-ARBA"/>
</dbReference>
<protein>
    <submittedName>
        <fullName evidence="4">5-oxopent-3-ene-1,2,5-tricarboxylate decarboxylase</fullName>
    </submittedName>
</protein>
<comment type="similarity">
    <text evidence="1">Belongs to the FAH family.</text>
</comment>
<proteinExistence type="inferred from homology"/>
<dbReference type="InterPro" id="IPR036663">
    <property type="entry name" value="Fumarylacetoacetase_C_sf"/>
</dbReference>